<proteinExistence type="predicted"/>
<dbReference type="EMBL" id="RCHT01000019">
    <property type="protein sequence ID" value="RLL09656.1"/>
    <property type="molecule type" value="Genomic_DNA"/>
</dbReference>
<name>A0A498CXD5_9FIRM</name>
<accession>A0A498CXD5</accession>
<keyword evidence="2" id="KW-1185">Reference proteome</keyword>
<evidence type="ECO:0000313" key="2">
    <source>
        <dbReference type="Proteomes" id="UP000276301"/>
    </source>
</evidence>
<dbReference type="AlphaFoldDB" id="A0A498CXD5"/>
<sequence>MNRMQYGEFVFPHNPRRIELSYTGALAPQVFPGCGAAVQELGPRCRVARCEGEVFAPTPEGAAAKLAEISAACTGGGFALLYLPAGGSFEAAVSRFAYTAQGDGRVLTYTLEFVERAAQRGVGAWPN</sequence>
<reference evidence="1 2" key="1">
    <citation type="submission" date="2018-10" db="EMBL/GenBank/DDBJ databases">
        <title>Anaerotruncus faecis sp. nov., isolated from human feces.</title>
        <authorList>
            <person name="Wang Y.-J."/>
        </authorList>
    </citation>
    <scope>NUCLEOTIDE SEQUENCE [LARGE SCALE GENOMIC DNA]</scope>
    <source>
        <strain evidence="1 2">22A2-44</strain>
    </source>
</reference>
<gene>
    <name evidence="1" type="ORF">D4A47_09845</name>
</gene>
<protein>
    <recommendedName>
        <fullName evidence="3">Phage tail protein</fullName>
    </recommendedName>
</protein>
<organism evidence="1 2">
    <name type="scientific">Anaerotruncus massiliensis</name>
    <name type="common">ex Liu et al. 2021</name>
    <dbReference type="NCBI Taxonomy" id="2321404"/>
    <lineage>
        <taxon>Bacteria</taxon>
        <taxon>Bacillati</taxon>
        <taxon>Bacillota</taxon>
        <taxon>Clostridia</taxon>
        <taxon>Eubacteriales</taxon>
        <taxon>Oscillospiraceae</taxon>
        <taxon>Anaerotruncus</taxon>
    </lineage>
</organism>
<dbReference type="Proteomes" id="UP000276301">
    <property type="component" value="Unassembled WGS sequence"/>
</dbReference>
<dbReference type="RefSeq" id="WP_121587148.1">
    <property type="nucleotide sequence ID" value="NZ_RCHT01000019.1"/>
</dbReference>
<evidence type="ECO:0008006" key="3">
    <source>
        <dbReference type="Google" id="ProtNLM"/>
    </source>
</evidence>
<evidence type="ECO:0000313" key="1">
    <source>
        <dbReference type="EMBL" id="RLL09656.1"/>
    </source>
</evidence>
<comment type="caution">
    <text evidence="1">The sequence shown here is derived from an EMBL/GenBank/DDBJ whole genome shotgun (WGS) entry which is preliminary data.</text>
</comment>